<evidence type="ECO:0000256" key="5">
    <source>
        <dbReference type="ARBA" id="ARBA00022982"/>
    </source>
</evidence>
<comment type="caution">
    <text evidence="11">The sequence shown here is derived from an EMBL/GenBank/DDBJ whole genome shotgun (WGS) entry which is preliminary data.</text>
</comment>
<evidence type="ECO:0000256" key="3">
    <source>
        <dbReference type="ARBA" id="ARBA00022723"/>
    </source>
</evidence>
<dbReference type="RefSeq" id="WP_096064036.1">
    <property type="nucleotide sequence ID" value="NZ_JABBFV010000020.1"/>
</dbReference>
<keyword evidence="6 8" id="KW-0186">Copper</keyword>
<dbReference type="AlphaFoldDB" id="A0A7X9WYW5"/>
<keyword evidence="12" id="KW-1185">Reference proteome</keyword>
<dbReference type="InterPro" id="IPR000923">
    <property type="entry name" value="BlueCu_1"/>
</dbReference>
<feature type="binding site" evidence="8">
    <location>
        <position position="102"/>
    </location>
    <ligand>
        <name>Cu cation</name>
        <dbReference type="ChEBI" id="CHEBI:23378"/>
    </ligand>
</feature>
<evidence type="ECO:0000256" key="7">
    <source>
        <dbReference type="NCBIfam" id="TIGR02375"/>
    </source>
</evidence>
<dbReference type="CDD" id="cd04218">
    <property type="entry name" value="Pseudoazurin"/>
    <property type="match status" value="1"/>
</dbReference>
<gene>
    <name evidence="11" type="ORF">HHL08_20250</name>
</gene>
<comment type="cofactor">
    <cofactor evidence="8">
        <name>Cu cation</name>
        <dbReference type="ChEBI" id="CHEBI:23378"/>
    </cofactor>
    <text evidence="8">Binds 1 copper ion per subunit.</text>
</comment>
<evidence type="ECO:0000256" key="1">
    <source>
        <dbReference type="ARBA" id="ARBA00004418"/>
    </source>
</evidence>
<dbReference type="EMBL" id="JABBFV010000020">
    <property type="protein sequence ID" value="NML12438.1"/>
    <property type="molecule type" value="Genomic_DNA"/>
</dbReference>
<evidence type="ECO:0000256" key="8">
    <source>
        <dbReference type="PIRSR" id="PIRSR602386-1"/>
    </source>
</evidence>
<feature type="binding site" evidence="8">
    <location>
        <position position="107"/>
    </location>
    <ligand>
        <name>Cu cation</name>
        <dbReference type="ChEBI" id="CHEBI:23378"/>
    </ligand>
</feature>
<feature type="domain" description="Blue (type 1) copper" evidence="10">
    <location>
        <begin position="27"/>
        <end position="113"/>
    </location>
</feature>
<dbReference type="InterPro" id="IPR012745">
    <property type="entry name" value="Pseudoazurin"/>
</dbReference>
<dbReference type="GO" id="GO:0042597">
    <property type="term" value="C:periplasmic space"/>
    <property type="evidence" value="ECO:0007669"/>
    <property type="project" value="UniProtKB-SubCell"/>
</dbReference>
<comment type="subcellular location">
    <subcellularLocation>
        <location evidence="1">Periplasm</location>
    </subcellularLocation>
</comment>
<reference evidence="11 12" key="1">
    <citation type="submission" date="2020-04" db="EMBL/GenBank/DDBJ databases">
        <title>Sphingobium sp. AR-3-1 isolated from Arctic soil.</title>
        <authorList>
            <person name="Dahal R.H."/>
            <person name="Chaudhary D.K."/>
        </authorList>
    </citation>
    <scope>NUCLEOTIDE SEQUENCE [LARGE SCALE GENOMIC DNA]</scope>
    <source>
        <strain evidence="11 12">AR-3-1</strain>
    </source>
</reference>
<keyword evidence="2" id="KW-0813">Transport</keyword>
<dbReference type="SUPFAM" id="SSF49503">
    <property type="entry name" value="Cupredoxins"/>
    <property type="match status" value="1"/>
</dbReference>
<evidence type="ECO:0000313" key="11">
    <source>
        <dbReference type="EMBL" id="NML12438.1"/>
    </source>
</evidence>
<dbReference type="GO" id="GO:0005507">
    <property type="term" value="F:copper ion binding"/>
    <property type="evidence" value="ECO:0007669"/>
    <property type="project" value="UniProtKB-UniRule"/>
</dbReference>
<keyword evidence="3 8" id="KW-0479">Metal-binding</keyword>
<dbReference type="InterPro" id="IPR001235">
    <property type="entry name" value="Copper_blue_Plastocyanin"/>
</dbReference>
<evidence type="ECO:0000313" key="12">
    <source>
        <dbReference type="Proteomes" id="UP000519023"/>
    </source>
</evidence>
<evidence type="ECO:0000256" key="9">
    <source>
        <dbReference type="SAM" id="SignalP"/>
    </source>
</evidence>
<keyword evidence="5" id="KW-0249">Electron transport</keyword>
<accession>A0A7X9WYW5</accession>
<dbReference type="Proteomes" id="UP000519023">
    <property type="component" value="Unassembled WGS sequence"/>
</dbReference>
<feature type="binding site" evidence="8">
    <location>
        <position position="61"/>
    </location>
    <ligand>
        <name>Cu cation</name>
        <dbReference type="ChEBI" id="CHEBI:23378"/>
    </ligand>
</feature>
<keyword evidence="4" id="KW-0574">Periplasm</keyword>
<dbReference type="PRINTS" id="PR00155">
    <property type="entry name" value="AMICYANIN"/>
</dbReference>
<dbReference type="GO" id="GO:0009055">
    <property type="term" value="F:electron transfer activity"/>
    <property type="evidence" value="ECO:0007669"/>
    <property type="project" value="InterPro"/>
</dbReference>
<dbReference type="InterPro" id="IPR008972">
    <property type="entry name" value="Cupredoxin"/>
</dbReference>
<dbReference type="PRINTS" id="PR00156">
    <property type="entry name" value="COPPERBLUE"/>
</dbReference>
<feature type="signal peptide" evidence="9">
    <location>
        <begin position="1"/>
        <end position="21"/>
    </location>
</feature>
<feature type="chain" id="PRO_5030744430" description="Pseudoazurin" evidence="9">
    <location>
        <begin position="22"/>
        <end position="145"/>
    </location>
</feature>
<dbReference type="Pfam" id="PF00127">
    <property type="entry name" value="Copper-bind"/>
    <property type="match status" value="1"/>
</dbReference>
<protein>
    <recommendedName>
        <fullName evidence="7">Pseudoazurin</fullName>
    </recommendedName>
</protein>
<organism evidence="11 12">
    <name type="scientific">Sphingobium psychrophilum</name>
    <dbReference type="NCBI Taxonomy" id="2728834"/>
    <lineage>
        <taxon>Bacteria</taxon>
        <taxon>Pseudomonadati</taxon>
        <taxon>Pseudomonadota</taxon>
        <taxon>Alphaproteobacteria</taxon>
        <taxon>Sphingomonadales</taxon>
        <taxon>Sphingomonadaceae</taxon>
        <taxon>Sphingobium</taxon>
    </lineage>
</organism>
<feature type="binding site" evidence="8">
    <location>
        <position position="99"/>
    </location>
    <ligand>
        <name>Cu cation</name>
        <dbReference type="ChEBI" id="CHEBI:23378"/>
    </ligand>
</feature>
<evidence type="ECO:0000256" key="4">
    <source>
        <dbReference type="ARBA" id="ARBA00022764"/>
    </source>
</evidence>
<dbReference type="Gene3D" id="2.60.40.420">
    <property type="entry name" value="Cupredoxins - blue copper proteins"/>
    <property type="match status" value="1"/>
</dbReference>
<keyword evidence="9" id="KW-0732">Signal</keyword>
<evidence type="ECO:0000256" key="6">
    <source>
        <dbReference type="ARBA" id="ARBA00023008"/>
    </source>
</evidence>
<dbReference type="NCBIfam" id="TIGR02375">
    <property type="entry name" value="pseudoazurin"/>
    <property type="match status" value="1"/>
</dbReference>
<sequence length="145" mass="15898">MFRFLFTAVTVFFCIPATVCAKDIIIEMKNNGIDGVMVFEPSYIKARPGDRIIFKPTDKGHNAETIPAFYPKGATPLRGAINKEIVFTTKLQGLYGIRCLPHFGMGMIALIQIGSVKSADVDAAKAVELPPLAKKRMIAAIARIR</sequence>
<name>A0A7X9WYW5_9SPHN</name>
<proteinExistence type="predicted"/>
<evidence type="ECO:0000259" key="10">
    <source>
        <dbReference type="Pfam" id="PF00127"/>
    </source>
</evidence>
<dbReference type="InterPro" id="IPR002386">
    <property type="entry name" value="Amicyanin/Pseudoazurin"/>
</dbReference>
<evidence type="ECO:0000256" key="2">
    <source>
        <dbReference type="ARBA" id="ARBA00022448"/>
    </source>
</evidence>